<comment type="caution">
    <text evidence="1">The sequence shown here is derived from an EMBL/GenBank/DDBJ whole genome shotgun (WGS) entry which is preliminary data.</text>
</comment>
<keyword evidence="2" id="KW-1185">Reference proteome</keyword>
<sequence length="437" mass="49393">MGRTPASIKRIQTQLNLTPEEKQTLKLLYEYDGAWTEQELRLKCPRRDAILEAGLLHSIHTVIGRLYMLSVTGRRTVLRDASSTLIAPQRNLDRAYIRLCMNDYGYQETDQTNTRDLEQYGGKMELFERVTPQGVALVGGVMSGGGFTRTTVERIVTRLKSSALAHGFRVILFTPSPTRGRALAQKHSSMLTVLHHLPGGTGNRLQLTTFGPPKDDAYAGPASSALLEELVLRKKPDVFPAQTLELLRSRRAERIERFMTDLTSDRVISAEQLWRHYMLHPRDLKNVRYVEAVMHPVYSRVSLEVKTRFYLASDALQYQDDNALGHAAGVGEMRRMMNVPTGEAFQLHPHRRLARDAPDAVFHSPYGPIAFEYDTGAYKLRTVQSKLESFVQQGYLQTIWGTANDRRVPTIQGVMSAEEGARGEVILSEWWRGLPIS</sequence>
<dbReference type="Proteomes" id="UP000197208">
    <property type="component" value="Unassembled WGS sequence"/>
</dbReference>
<organism evidence="1 2">
    <name type="scientific">Deinococcus indicus</name>
    <dbReference type="NCBI Taxonomy" id="223556"/>
    <lineage>
        <taxon>Bacteria</taxon>
        <taxon>Thermotogati</taxon>
        <taxon>Deinococcota</taxon>
        <taxon>Deinococci</taxon>
        <taxon>Deinococcales</taxon>
        <taxon>Deinococcaceae</taxon>
        <taxon>Deinococcus</taxon>
    </lineage>
</organism>
<dbReference type="AlphaFoldDB" id="A0A246BII1"/>
<dbReference type="OrthoDB" id="68267at2"/>
<evidence type="ECO:0000313" key="1">
    <source>
        <dbReference type="EMBL" id="OWL94699.1"/>
    </source>
</evidence>
<accession>A0A246BII1</accession>
<evidence type="ECO:0000313" key="2">
    <source>
        <dbReference type="Proteomes" id="UP000197208"/>
    </source>
</evidence>
<proteinExistence type="predicted"/>
<protein>
    <submittedName>
        <fullName evidence="1">Uncharacterized protein</fullName>
    </submittedName>
</protein>
<gene>
    <name evidence="1" type="ORF">CBQ26_14365</name>
</gene>
<reference evidence="1 2" key="1">
    <citation type="submission" date="2017-05" db="EMBL/GenBank/DDBJ databases">
        <title>De novo genome assembly of Deniococcus indicus strain DR1.</title>
        <authorList>
            <person name="Chauhan D."/>
            <person name="Yennamalli R.M."/>
            <person name="Priyadarshini R."/>
        </authorList>
    </citation>
    <scope>NUCLEOTIDE SEQUENCE [LARGE SCALE GENOMIC DNA]</scope>
    <source>
        <strain evidence="1 2">DR1</strain>
    </source>
</reference>
<dbReference type="RefSeq" id="WP_088249333.1">
    <property type="nucleotide sequence ID" value="NZ_NHMK01000022.1"/>
</dbReference>
<name>A0A246BII1_9DEIO</name>
<dbReference type="EMBL" id="NHMK01000022">
    <property type="protein sequence ID" value="OWL94699.1"/>
    <property type="molecule type" value="Genomic_DNA"/>
</dbReference>